<feature type="domain" description="Enoyl reductase (ER)" evidence="1">
    <location>
        <begin position="10"/>
        <end position="321"/>
    </location>
</feature>
<protein>
    <submittedName>
        <fullName evidence="2">NADPH:quinone oxidoreductase family protein</fullName>
        <ecNumber evidence="2">1.-.-.-</ecNumber>
    </submittedName>
</protein>
<keyword evidence="2" id="KW-0560">Oxidoreductase</keyword>
<dbReference type="EC" id="1.-.-.-" evidence="2"/>
<reference evidence="2 3" key="1">
    <citation type="submission" date="2024-10" db="EMBL/GenBank/DDBJ databases">
        <title>The Natural Products Discovery Center: Release of the First 8490 Sequenced Strains for Exploring Actinobacteria Biosynthetic Diversity.</title>
        <authorList>
            <person name="Kalkreuter E."/>
            <person name="Kautsar S.A."/>
            <person name="Yang D."/>
            <person name="Bader C.D."/>
            <person name="Teijaro C.N."/>
            <person name="Fluegel L."/>
            <person name="Davis C.M."/>
            <person name="Simpson J.R."/>
            <person name="Lauterbach L."/>
            <person name="Steele A.D."/>
            <person name="Gui C."/>
            <person name="Meng S."/>
            <person name="Li G."/>
            <person name="Viehrig K."/>
            <person name="Ye F."/>
            <person name="Su P."/>
            <person name="Kiefer A.F."/>
            <person name="Nichols A."/>
            <person name="Cepeda A.J."/>
            <person name="Yan W."/>
            <person name="Fan B."/>
            <person name="Jiang Y."/>
            <person name="Adhikari A."/>
            <person name="Zheng C.-J."/>
            <person name="Schuster L."/>
            <person name="Cowan T.M."/>
            <person name="Smanski M.J."/>
            <person name="Chevrette M.G."/>
            <person name="De Carvalho L.P.S."/>
            <person name="Shen B."/>
        </authorList>
    </citation>
    <scope>NUCLEOTIDE SEQUENCE [LARGE SCALE GENOMIC DNA]</scope>
    <source>
        <strain evidence="2 3">NPDC004119</strain>
    </source>
</reference>
<dbReference type="InterPro" id="IPR011032">
    <property type="entry name" value="GroES-like_sf"/>
</dbReference>
<dbReference type="PANTHER" id="PTHR43677">
    <property type="entry name" value="SHORT-CHAIN DEHYDROGENASE/REDUCTASE"/>
    <property type="match status" value="1"/>
</dbReference>
<sequence length="326" mass="34450">MRAAICHRYGPPENVEVTELPNPVAGEGEIVVDIHAAAVNFPDVLMIANKYQLPMPLPYVPGAELAGVVRSVGTGSDLSVGDRVYGLLPGGGAFAEQAVLPATEVTPIPAGMEYAEAAASGVTYQTALHALRSVARVQPGEWIVVLGAAGGVGSATLDIARLLGAKTVAVVSDAEKARWCRTRGATAAIDYSCEDLRERIREATGGGADVVIDPVGGNLSEPCLRSMRRGGRFVTLGFASGTIPALPLNLILLKGVTVMGMEMRTFPEHAPEQSRSDRQELRRLLAQGLIRPHIGARFDLDSTAAALRYVADRRALGKVVIDIVRE</sequence>
<accession>A0ABW6P9M7</accession>
<keyword evidence="3" id="KW-1185">Reference proteome</keyword>
<dbReference type="RefSeq" id="WP_387398663.1">
    <property type="nucleotide sequence ID" value="NZ_JBIAMT010000005.1"/>
</dbReference>
<dbReference type="InterPro" id="IPR013149">
    <property type="entry name" value="ADH-like_C"/>
</dbReference>
<dbReference type="SMART" id="SM00829">
    <property type="entry name" value="PKS_ER"/>
    <property type="match status" value="1"/>
</dbReference>
<comment type="caution">
    <text evidence="2">The sequence shown here is derived from an EMBL/GenBank/DDBJ whole genome shotgun (WGS) entry which is preliminary data.</text>
</comment>
<dbReference type="Pfam" id="PF08240">
    <property type="entry name" value="ADH_N"/>
    <property type="match status" value="1"/>
</dbReference>
<dbReference type="InterPro" id="IPR020843">
    <property type="entry name" value="ER"/>
</dbReference>
<organism evidence="2 3">
    <name type="scientific">Nocardia aobensis</name>
    <dbReference type="NCBI Taxonomy" id="257277"/>
    <lineage>
        <taxon>Bacteria</taxon>
        <taxon>Bacillati</taxon>
        <taxon>Actinomycetota</taxon>
        <taxon>Actinomycetes</taxon>
        <taxon>Mycobacteriales</taxon>
        <taxon>Nocardiaceae</taxon>
        <taxon>Nocardia</taxon>
    </lineage>
</organism>
<evidence type="ECO:0000313" key="3">
    <source>
        <dbReference type="Proteomes" id="UP001601442"/>
    </source>
</evidence>
<dbReference type="PANTHER" id="PTHR43677:SF4">
    <property type="entry name" value="QUINONE OXIDOREDUCTASE-LIKE PROTEIN 2"/>
    <property type="match status" value="1"/>
</dbReference>
<proteinExistence type="predicted"/>
<dbReference type="InterPro" id="IPR051397">
    <property type="entry name" value="Zn-ADH-like_protein"/>
</dbReference>
<dbReference type="InterPro" id="IPR036291">
    <property type="entry name" value="NAD(P)-bd_dom_sf"/>
</dbReference>
<dbReference type="Gene3D" id="3.40.50.720">
    <property type="entry name" value="NAD(P)-binding Rossmann-like Domain"/>
    <property type="match status" value="1"/>
</dbReference>
<name>A0ABW6P9M7_9NOCA</name>
<dbReference type="InterPro" id="IPR013154">
    <property type="entry name" value="ADH-like_N"/>
</dbReference>
<dbReference type="CDD" id="cd08241">
    <property type="entry name" value="QOR1"/>
    <property type="match status" value="1"/>
</dbReference>
<evidence type="ECO:0000313" key="2">
    <source>
        <dbReference type="EMBL" id="MFF0499847.1"/>
    </source>
</evidence>
<dbReference type="Gene3D" id="3.90.180.10">
    <property type="entry name" value="Medium-chain alcohol dehydrogenases, catalytic domain"/>
    <property type="match status" value="1"/>
</dbReference>
<dbReference type="SUPFAM" id="SSF51735">
    <property type="entry name" value="NAD(P)-binding Rossmann-fold domains"/>
    <property type="match status" value="1"/>
</dbReference>
<dbReference type="EMBL" id="JBIAMT010000005">
    <property type="protein sequence ID" value="MFF0499847.1"/>
    <property type="molecule type" value="Genomic_DNA"/>
</dbReference>
<gene>
    <name evidence="2" type="ORF">ACFYU5_25840</name>
</gene>
<dbReference type="GO" id="GO:0016491">
    <property type="term" value="F:oxidoreductase activity"/>
    <property type="evidence" value="ECO:0007669"/>
    <property type="project" value="UniProtKB-KW"/>
</dbReference>
<dbReference type="SUPFAM" id="SSF50129">
    <property type="entry name" value="GroES-like"/>
    <property type="match status" value="1"/>
</dbReference>
<dbReference type="Proteomes" id="UP001601442">
    <property type="component" value="Unassembled WGS sequence"/>
</dbReference>
<dbReference type="Pfam" id="PF00107">
    <property type="entry name" value="ADH_zinc_N"/>
    <property type="match status" value="1"/>
</dbReference>
<evidence type="ECO:0000259" key="1">
    <source>
        <dbReference type="SMART" id="SM00829"/>
    </source>
</evidence>